<dbReference type="InterPro" id="IPR051806">
    <property type="entry name" value="HAD-like_SPP"/>
</dbReference>
<dbReference type="PANTHER" id="PTHR43481:SF4">
    <property type="entry name" value="GLYCEROL-1-PHOSPHATE PHOSPHOHYDROLASE 1-RELATED"/>
    <property type="match status" value="1"/>
</dbReference>
<gene>
    <name evidence="1" type="ORF">IF202_00530</name>
</gene>
<dbReference type="RefSeq" id="WP_191592925.1">
    <property type="nucleotide sequence ID" value="NZ_JACYFC010000001.1"/>
</dbReference>
<protein>
    <submittedName>
        <fullName evidence="1">HAD family phosphatase</fullName>
    </submittedName>
</protein>
<evidence type="ECO:0000313" key="1">
    <source>
        <dbReference type="EMBL" id="MBD5769523.1"/>
    </source>
</evidence>
<sequence length="223" mass="24932">MSKYGPTEKISFVDYDAILFDFDGVIANSEALHVSTKKAALDAFNIAYDNAQVMSFQGSPEVDFFDFFANLSQQGANTLLALKRQLFEQEINHIKPIEGAIPFIRKLNQYKPCYVVTSSIRKQMNCFIERYELINDFKGYITCDDVSQHKPHPAPYLVCMTQSNLQAARCLVIEDSPNGISSAKAAGCFTVGLIGEFSSQELIDRGADVVVHDYVELESLVFD</sequence>
<dbReference type="InterPro" id="IPR041492">
    <property type="entry name" value="HAD_2"/>
</dbReference>
<dbReference type="PANTHER" id="PTHR43481">
    <property type="entry name" value="FRUCTOSE-1-PHOSPHATE PHOSPHATASE"/>
    <property type="match status" value="1"/>
</dbReference>
<dbReference type="Pfam" id="PF13419">
    <property type="entry name" value="HAD_2"/>
    <property type="match status" value="1"/>
</dbReference>
<organism evidence="1 2">
    <name type="scientific">Marinomonas colpomeniae</name>
    <dbReference type="NCBI Taxonomy" id="2774408"/>
    <lineage>
        <taxon>Bacteria</taxon>
        <taxon>Pseudomonadati</taxon>
        <taxon>Pseudomonadota</taxon>
        <taxon>Gammaproteobacteria</taxon>
        <taxon>Oceanospirillales</taxon>
        <taxon>Oceanospirillaceae</taxon>
        <taxon>Marinomonas</taxon>
    </lineage>
</organism>
<dbReference type="InterPro" id="IPR006439">
    <property type="entry name" value="HAD-SF_hydro_IA"/>
</dbReference>
<keyword evidence="2" id="KW-1185">Reference proteome</keyword>
<dbReference type="NCBIfam" id="TIGR01509">
    <property type="entry name" value="HAD-SF-IA-v3"/>
    <property type="match status" value="1"/>
</dbReference>
<dbReference type="Gene3D" id="3.40.50.1000">
    <property type="entry name" value="HAD superfamily/HAD-like"/>
    <property type="match status" value="1"/>
</dbReference>
<dbReference type="EMBL" id="JACYFC010000001">
    <property type="protein sequence ID" value="MBD5769523.1"/>
    <property type="molecule type" value="Genomic_DNA"/>
</dbReference>
<accession>A0ABR8NTZ4</accession>
<dbReference type="Proteomes" id="UP000604161">
    <property type="component" value="Unassembled WGS sequence"/>
</dbReference>
<comment type="caution">
    <text evidence="1">The sequence shown here is derived from an EMBL/GenBank/DDBJ whole genome shotgun (WGS) entry which is preliminary data.</text>
</comment>
<dbReference type="SFLD" id="SFLDS00003">
    <property type="entry name" value="Haloacid_Dehalogenase"/>
    <property type="match status" value="1"/>
</dbReference>
<dbReference type="InterPro" id="IPR023214">
    <property type="entry name" value="HAD_sf"/>
</dbReference>
<dbReference type="InterPro" id="IPR036412">
    <property type="entry name" value="HAD-like_sf"/>
</dbReference>
<dbReference type="SUPFAM" id="SSF56784">
    <property type="entry name" value="HAD-like"/>
    <property type="match status" value="1"/>
</dbReference>
<name>A0ABR8NTZ4_9GAMM</name>
<dbReference type="SFLD" id="SFLDG01129">
    <property type="entry name" value="C1.5:_HAD__Beta-PGM__Phosphata"/>
    <property type="match status" value="1"/>
</dbReference>
<dbReference type="InterPro" id="IPR023198">
    <property type="entry name" value="PGP-like_dom2"/>
</dbReference>
<evidence type="ECO:0000313" key="2">
    <source>
        <dbReference type="Proteomes" id="UP000604161"/>
    </source>
</evidence>
<dbReference type="Gene3D" id="1.10.150.240">
    <property type="entry name" value="Putative phosphatase, domain 2"/>
    <property type="match status" value="1"/>
</dbReference>
<proteinExistence type="predicted"/>
<reference evidence="1 2" key="1">
    <citation type="submission" date="2020-09" db="EMBL/GenBank/DDBJ databases">
        <title>Marinomonas sp. nov., isolated from the cysticercosis algae of Qingdao, China.</title>
        <authorList>
            <person name="Sun X."/>
        </authorList>
    </citation>
    <scope>NUCLEOTIDE SEQUENCE [LARGE SCALE GENOMIC DNA]</scope>
    <source>
        <strain evidence="1 2">SM2066</strain>
    </source>
</reference>